<dbReference type="EMBL" id="CAXDID020001127">
    <property type="protein sequence ID" value="CAL6116935.1"/>
    <property type="molecule type" value="Genomic_DNA"/>
</dbReference>
<evidence type="ECO:0000313" key="1">
    <source>
        <dbReference type="EMBL" id="CAI9925867.1"/>
    </source>
</evidence>
<dbReference type="EMBL" id="CATOUU010001079">
    <property type="protein sequence ID" value="CAI9970659.1"/>
    <property type="molecule type" value="Genomic_DNA"/>
</dbReference>
<protein>
    <submittedName>
        <fullName evidence="6">Hypothetical_protein</fullName>
    </submittedName>
</protein>
<gene>
    <name evidence="1" type="ORF">HINF_LOCUS13512</name>
    <name evidence="2" type="ORF">HINF_LOCUS58304</name>
    <name evidence="3" type="ORF">HINF_LOCUS58307</name>
    <name evidence="4" type="ORF">HINF_LOCUS58309</name>
    <name evidence="5" type="ORF">HINF_LOCUS58312</name>
    <name evidence="6" type="ORF">HINF_LOCUS60955</name>
    <name evidence="7" type="ORF">HINF_LOCUS60958</name>
    <name evidence="8" type="ORF">HINF_LOCUS60960</name>
    <name evidence="9" type="ORF">HINF_LOCUS60963</name>
    <name evidence="10" type="ORF">HINF_LOCUS79253</name>
</gene>
<evidence type="ECO:0000313" key="3">
    <source>
        <dbReference type="EMBL" id="CAI9970662.1"/>
    </source>
</evidence>
<dbReference type="EMBL" id="CATOUU010001079">
    <property type="protein sequence ID" value="CAI9970667.1"/>
    <property type="molecule type" value="Genomic_DNA"/>
</dbReference>
<evidence type="ECO:0000313" key="4">
    <source>
        <dbReference type="EMBL" id="CAI9970664.1"/>
    </source>
</evidence>
<evidence type="ECO:0000313" key="8">
    <source>
        <dbReference type="EMBL" id="CAL6082168.1"/>
    </source>
</evidence>
<reference evidence="6 11" key="2">
    <citation type="submission" date="2024-07" db="EMBL/GenBank/DDBJ databases">
        <authorList>
            <person name="Akdeniz Z."/>
        </authorList>
    </citation>
    <scope>NUCLEOTIDE SEQUENCE [LARGE SCALE GENOMIC DNA]</scope>
</reference>
<comment type="caution">
    <text evidence="5">The sequence shown here is derived from an EMBL/GenBank/DDBJ whole genome shotgun (WGS) entry which is preliminary data.</text>
</comment>
<evidence type="ECO:0000313" key="5">
    <source>
        <dbReference type="EMBL" id="CAI9970667.1"/>
    </source>
</evidence>
<reference evidence="5" key="1">
    <citation type="submission" date="2023-06" db="EMBL/GenBank/DDBJ databases">
        <authorList>
            <person name="Kurt Z."/>
        </authorList>
    </citation>
    <scope>NUCLEOTIDE SEQUENCE</scope>
</reference>
<accession>A0AA86RCL4</accession>
<proteinExistence type="predicted"/>
<sequence length="102" mass="11601">MHQTRTKSRPQMQRSVHYISTGHLLSEISFQEADSLLIFETYTFLCRIASAALSLVSARSLVFRTNEVCGGGLLTIISYECWRAQSLRCLQLNTCVIYYCLS</sequence>
<dbReference type="EMBL" id="CATOUU010001079">
    <property type="protein sequence ID" value="CAI9970662.1"/>
    <property type="molecule type" value="Genomic_DNA"/>
</dbReference>
<dbReference type="AlphaFoldDB" id="A0AA86RCL4"/>
<evidence type="ECO:0000313" key="10">
    <source>
        <dbReference type="EMBL" id="CAL6116935.1"/>
    </source>
</evidence>
<dbReference type="EMBL" id="CATOUU010001079">
    <property type="protein sequence ID" value="CAI9970664.1"/>
    <property type="molecule type" value="Genomic_DNA"/>
</dbReference>
<evidence type="ECO:0000313" key="11">
    <source>
        <dbReference type="Proteomes" id="UP001642409"/>
    </source>
</evidence>
<evidence type="ECO:0000313" key="6">
    <source>
        <dbReference type="EMBL" id="CAL6082163.1"/>
    </source>
</evidence>
<keyword evidence="11" id="KW-1185">Reference proteome</keyword>
<dbReference type="Proteomes" id="UP001642409">
    <property type="component" value="Unassembled WGS sequence"/>
</dbReference>
<evidence type="ECO:0000313" key="2">
    <source>
        <dbReference type="EMBL" id="CAI9970659.1"/>
    </source>
</evidence>
<dbReference type="EMBL" id="CAXDID020000361">
    <property type="protein sequence ID" value="CAL6082163.1"/>
    <property type="molecule type" value="Genomic_DNA"/>
</dbReference>
<evidence type="ECO:0000313" key="9">
    <source>
        <dbReference type="EMBL" id="CAL6082171.1"/>
    </source>
</evidence>
<dbReference type="EMBL" id="CAXDID020000361">
    <property type="protein sequence ID" value="CAL6082171.1"/>
    <property type="molecule type" value="Genomic_DNA"/>
</dbReference>
<name>A0AA86RCL4_9EUKA</name>
<organism evidence="5">
    <name type="scientific">Hexamita inflata</name>
    <dbReference type="NCBI Taxonomy" id="28002"/>
    <lineage>
        <taxon>Eukaryota</taxon>
        <taxon>Metamonada</taxon>
        <taxon>Diplomonadida</taxon>
        <taxon>Hexamitidae</taxon>
        <taxon>Hexamitinae</taxon>
        <taxon>Hexamita</taxon>
    </lineage>
</organism>
<dbReference type="EMBL" id="CAXDID020000361">
    <property type="protein sequence ID" value="CAL6082168.1"/>
    <property type="molecule type" value="Genomic_DNA"/>
</dbReference>
<dbReference type="EMBL" id="CAXDID020000361">
    <property type="protein sequence ID" value="CAL6082166.1"/>
    <property type="molecule type" value="Genomic_DNA"/>
</dbReference>
<dbReference type="EMBL" id="CATOUU010000348">
    <property type="protein sequence ID" value="CAI9925867.1"/>
    <property type="molecule type" value="Genomic_DNA"/>
</dbReference>
<evidence type="ECO:0000313" key="7">
    <source>
        <dbReference type="EMBL" id="CAL6082166.1"/>
    </source>
</evidence>